<feature type="compositionally biased region" description="Polar residues" evidence="1">
    <location>
        <begin position="250"/>
        <end position="261"/>
    </location>
</feature>
<evidence type="ECO:0000313" key="2">
    <source>
        <dbReference type="EMBL" id="KIH61895.1"/>
    </source>
</evidence>
<name>A0A0C2GL21_9BILA</name>
<reference evidence="2 3" key="1">
    <citation type="submission" date="2013-12" db="EMBL/GenBank/DDBJ databases">
        <title>Draft genome of the parsitic nematode Ancylostoma duodenale.</title>
        <authorList>
            <person name="Mitreva M."/>
        </authorList>
    </citation>
    <scope>NUCLEOTIDE SEQUENCE [LARGE SCALE GENOMIC DNA]</scope>
    <source>
        <strain evidence="2 3">Zhejiang</strain>
    </source>
</reference>
<evidence type="ECO:0000313" key="3">
    <source>
        <dbReference type="Proteomes" id="UP000054047"/>
    </source>
</evidence>
<feature type="region of interest" description="Disordered" evidence="1">
    <location>
        <begin position="240"/>
        <end position="261"/>
    </location>
</feature>
<accession>A0A0C2GL21</accession>
<dbReference type="Gene3D" id="1.10.20.10">
    <property type="entry name" value="Histone, subunit A"/>
    <property type="match status" value="1"/>
</dbReference>
<protein>
    <submittedName>
        <fullName evidence="2">Uncharacterized protein</fullName>
    </submittedName>
</protein>
<dbReference type="Proteomes" id="UP000054047">
    <property type="component" value="Unassembled WGS sequence"/>
</dbReference>
<feature type="non-terminal residue" evidence="2">
    <location>
        <position position="311"/>
    </location>
</feature>
<dbReference type="GO" id="GO:0046982">
    <property type="term" value="F:protein heterodimerization activity"/>
    <property type="evidence" value="ECO:0007669"/>
    <property type="project" value="InterPro"/>
</dbReference>
<sequence>MFFQLFSRRGIDFGACSHGGRQTVNVSDVALIMRRNKHLLDIVSKAADIDLGDYERPVTKRQRSSNKESTRGRRGARSRTSRPSTALICAVYSRSRKDFAFTGTAMDAAVLRSGTLTPHSDQDANSRSSVLGEIKRETISEQKATTAFKAVTEEDFEDDDVMIVDAPPEQPPLTEKENNVDDDDFSMLDMEPIPATVSKNPAQAGTPISLDSLSKRTLQSMNETPRRSERNALKAAVDQGSEFKAEDSTPQKNLQNSAVAKTRTIPTSLMTFSKYPTSDRKAKVSIANHHRNPKAVTLELLPENLREGGQS</sequence>
<dbReference type="InterPro" id="IPR009072">
    <property type="entry name" value="Histone-fold"/>
</dbReference>
<keyword evidence="3" id="KW-1185">Reference proteome</keyword>
<feature type="region of interest" description="Disordered" evidence="1">
    <location>
        <begin position="57"/>
        <end position="82"/>
    </location>
</feature>
<organism evidence="2 3">
    <name type="scientific">Ancylostoma duodenale</name>
    <dbReference type="NCBI Taxonomy" id="51022"/>
    <lineage>
        <taxon>Eukaryota</taxon>
        <taxon>Metazoa</taxon>
        <taxon>Ecdysozoa</taxon>
        <taxon>Nematoda</taxon>
        <taxon>Chromadorea</taxon>
        <taxon>Rhabditida</taxon>
        <taxon>Rhabditina</taxon>
        <taxon>Rhabditomorpha</taxon>
        <taxon>Strongyloidea</taxon>
        <taxon>Ancylostomatidae</taxon>
        <taxon>Ancylostomatinae</taxon>
        <taxon>Ancylostoma</taxon>
    </lineage>
</organism>
<proteinExistence type="predicted"/>
<gene>
    <name evidence="2" type="ORF">ANCDUO_07829</name>
</gene>
<dbReference type="OrthoDB" id="1872155at2759"/>
<evidence type="ECO:0000256" key="1">
    <source>
        <dbReference type="SAM" id="MobiDB-lite"/>
    </source>
</evidence>
<dbReference type="EMBL" id="KN729747">
    <property type="protein sequence ID" value="KIH61895.1"/>
    <property type="molecule type" value="Genomic_DNA"/>
</dbReference>
<dbReference type="AlphaFoldDB" id="A0A0C2GL21"/>